<evidence type="ECO:0000256" key="2">
    <source>
        <dbReference type="SAM" id="Phobius"/>
    </source>
</evidence>
<keyword evidence="2" id="KW-0472">Membrane</keyword>
<feature type="region of interest" description="Disordered" evidence="1">
    <location>
        <begin position="341"/>
        <end position="428"/>
    </location>
</feature>
<keyword evidence="4" id="KW-1185">Reference proteome</keyword>
<reference evidence="3" key="1">
    <citation type="submission" date="2020-05" db="EMBL/GenBank/DDBJ databases">
        <title>Phylogenomic resolution of chytrid fungi.</title>
        <authorList>
            <person name="Stajich J.E."/>
            <person name="Amses K."/>
            <person name="Simmons R."/>
            <person name="Seto K."/>
            <person name="Myers J."/>
            <person name="Bonds A."/>
            <person name="Quandt C.A."/>
            <person name="Barry K."/>
            <person name="Liu P."/>
            <person name="Grigoriev I."/>
            <person name="Longcore J.E."/>
            <person name="James T.Y."/>
        </authorList>
    </citation>
    <scope>NUCLEOTIDE SEQUENCE</scope>
    <source>
        <strain evidence="3">JEL0513</strain>
    </source>
</reference>
<feature type="compositionally biased region" description="Low complexity" evidence="1">
    <location>
        <begin position="360"/>
        <end position="371"/>
    </location>
</feature>
<dbReference type="AlphaFoldDB" id="A0AAD5SWY9"/>
<proteinExistence type="predicted"/>
<evidence type="ECO:0000313" key="4">
    <source>
        <dbReference type="Proteomes" id="UP001211907"/>
    </source>
</evidence>
<evidence type="ECO:0000256" key="1">
    <source>
        <dbReference type="SAM" id="MobiDB-lite"/>
    </source>
</evidence>
<feature type="compositionally biased region" description="Polar residues" evidence="1">
    <location>
        <begin position="388"/>
        <end position="399"/>
    </location>
</feature>
<comment type="caution">
    <text evidence="3">The sequence shown here is derived from an EMBL/GenBank/DDBJ whole genome shotgun (WGS) entry which is preliminary data.</text>
</comment>
<feature type="region of interest" description="Disordered" evidence="1">
    <location>
        <begin position="229"/>
        <end position="280"/>
    </location>
</feature>
<gene>
    <name evidence="3" type="ORF">HK100_003394</name>
</gene>
<dbReference type="PANTHER" id="PTHR48010:SF58">
    <property type="entry name" value="RECEPTOR PROTEIN KINASE-LIKE PROTEIN ZAR1"/>
    <property type="match status" value="1"/>
</dbReference>
<keyword evidence="2" id="KW-0812">Transmembrane</keyword>
<dbReference type="Proteomes" id="UP001211907">
    <property type="component" value="Unassembled WGS sequence"/>
</dbReference>
<dbReference type="InterPro" id="IPR050994">
    <property type="entry name" value="At_inactive_RLKs"/>
</dbReference>
<dbReference type="EMBL" id="JADGJH010001845">
    <property type="protein sequence ID" value="KAJ3108708.1"/>
    <property type="molecule type" value="Genomic_DNA"/>
</dbReference>
<sequence length="428" mass="43813">MSEASDCSALASAFNIELGSDCCTSSGAFAQCGSDNRINVVEALCTSGGQSWFGGTFPQGLEALTSLTILFLDDCNMTGPVPDIWSSFPDLFELHFASNVESFTGPNSNVGNRFEGYLPTSLGTLTNLNFLHAQNNRFIGDVPSGLSAYVDAKVCQSANPCYFQLEGNCLTNVPAGNSAGNAYVYGSETTGCPTTWSTASSGSAANSPSATLASSVAVEGTGSSDINTSSAAGAVGGGSSSSSTAKTSSVGIAKSSSTTTTSTVANSDSTAATNSNSSGSNSTVMIAGIAGGVVLLIVLGFAIWCRSRTRTRKGKINEDLSNEIYVQNAGRTGGYELDQRGGAGGQDYHATKQAPARAAQQNYGNNNPNYGQNGGYSGQNGGYVSPNAGYSSPNDSYSSGYTGQNGGNTRGGNNTQNGYKTRQADQRY</sequence>
<dbReference type="PANTHER" id="PTHR48010">
    <property type="entry name" value="OS05G0588300 PROTEIN"/>
    <property type="match status" value="1"/>
</dbReference>
<dbReference type="InterPro" id="IPR032675">
    <property type="entry name" value="LRR_dom_sf"/>
</dbReference>
<feature type="compositionally biased region" description="Gly residues" evidence="1">
    <location>
        <begin position="372"/>
        <end position="381"/>
    </location>
</feature>
<feature type="compositionally biased region" description="Low complexity" evidence="1">
    <location>
        <begin position="240"/>
        <end position="280"/>
    </location>
</feature>
<feature type="transmembrane region" description="Helical" evidence="2">
    <location>
        <begin position="284"/>
        <end position="305"/>
    </location>
</feature>
<keyword evidence="2" id="KW-1133">Transmembrane helix</keyword>
<protein>
    <recommendedName>
        <fullName evidence="5">L domain-like protein</fullName>
    </recommendedName>
</protein>
<name>A0AAD5SWY9_9FUNG</name>
<dbReference type="SUPFAM" id="SSF52058">
    <property type="entry name" value="L domain-like"/>
    <property type="match status" value="1"/>
</dbReference>
<evidence type="ECO:0000313" key="3">
    <source>
        <dbReference type="EMBL" id="KAJ3108708.1"/>
    </source>
</evidence>
<evidence type="ECO:0008006" key="5">
    <source>
        <dbReference type="Google" id="ProtNLM"/>
    </source>
</evidence>
<accession>A0AAD5SWY9</accession>
<organism evidence="3 4">
    <name type="scientific">Physocladia obscura</name>
    <dbReference type="NCBI Taxonomy" id="109957"/>
    <lineage>
        <taxon>Eukaryota</taxon>
        <taxon>Fungi</taxon>
        <taxon>Fungi incertae sedis</taxon>
        <taxon>Chytridiomycota</taxon>
        <taxon>Chytridiomycota incertae sedis</taxon>
        <taxon>Chytridiomycetes</taxon>
        <taxon>Chytridiales</taxon>
        <taxon>Chytriomycetaceae</taxon>
        <taxon>Physocladia</taxon>
    </lineage>
</organism>
<dbReference type="Gene3D" id="3.80.10.10">
    <property type="entry name" value="Ribonuclease Inhibitor"/>
    <property type="match status" value="1"/>
</dbReference>